<proteinExistence type="predicted"/>
<organism evidence="2 3">
    <name type="scientific">Jilunia laotingensis</name>
    <dbReference type="NCBI Taxonomy" id="2763675"/>
    <lineage>
        <taxon>Bacteria</taxon>
        <taxon>Pseudomonadati</taxon>
        <taxon>Bacteroidota</taxon>
        <taxon>Bacteroidia</taxon>
        <taxon>Bacteroidales</taxon>
        <taxon>Bacteroidaceae</taxon>
        <taxon>Jilunia</taxon>
    </lineage>
</organism>
<dbReference type="AlphaFoldDB" id="A0A926IRT7"/>
<feature type="domain" description="Spore protein YkvP/CgeB glycosyl transferase-like" evidence="1">
    <location>
        <begin position="202"/>
        <end position="319"/>
    </location>
</feature>
<sequence length="370" mass="43440">MKILYGYLRSEGYNNRKHITNKTLSYIERLNKTGFDVKPFCMNYSDLFPFLPFKYLDKLWIWKDKRLMDLYNRFLKEIEGCDIFFNSVGVNFHPEFVQKLPVFTVYCCNDDPESSEQLSKPVAFAYDLCAIGNIAEICSYKEWGCKNVVWQPMGIWSNMFNPNLTYEDILSGKRDIDIFMMIDRLSPFRKKRCDIIANAFPDAHFYGRGWKRGYLPEGKEVEMLQRSQIGINIHNSTGPINVRLFYLPANGVLQICDNKSHLGDIFELDKEVIGFETIEECIDKCNYYLNHIEEARIIAANGWLRVHKEYNEIAVFQRLIDNIKLIQIEKNATNTEFNMLKESSIQNKILSFTFSEYIAIRKKIAIKLKK</sequence>
<accession>A0A926IRT7</accession>
<keyword evidence="3" id="KW-1185">Reference proteome</keyword>
<evidence type="ECO:0000313" key="2">
    <source>
        <dbReference type="EMBL" id="MBC8594855.1"/>
    </source>
</evidence>
<dbReference type="InterPro" id="IPR055259">
    <property type="entry name" value="YkvP/CgeB_Glyco_trans-like"/>
</dbReference>
<dbReference type="Pfam" id="PF13524">
    <property type="entry name" value="Glyco_trans_1_2"/>
    <property type="match status" value="1"/>
</dbReference>
<dbReference type="EMBL" id="JACRTF010000001">
    <property type="protein sequence ID" value="MBC8594855.1"/>
    <property type="molecule type" value="Genomic_DNA"/>
</dbReference>
<dbReference type="RefSeq" id="WP_262435942.1">
    <property type="nucleotide sequence ID" value="NZ_JACRTF010000001.1"/>
</dbReference>
<protein>
    <submittedName>
        <fullName evidence="2">Glycosyltransferase family 1 protein</fullName>
    </submittedName>
</protein>
<dbReference type="Proteomes" id="UP000651085">
    <property type="component" value="Unassembled WGS sequence"/>
</dbReference>
<comment type="caution">
    <text evidence="2">The sequence shown here is derived from an EMBL/GenBank/DDBJ whole genome shotgun (WGS) entry which is preliminary data.</text>
</comment>
<reference evidence="2" key="1">
    <citation type="submission" date="2020-08" db="EMBL/GenBank/DDBJ databases">
        <title>Genome public.</title>
        <authorList>
            <person name="Liu C."/>
            <person name="Sun Q."/>
        </authorList>
    </citation>
    <scope>NUCLEOTIDE SEQUENCE</scope>
    <source>
        <strain evidence="2">N12</strain>
    </source>
</reference>
<evidence type="ECO:0000313" key="3">
    <source>
        <dbReference type="Proteomes" id="UP000651085"/>
    </source>
</evidence>
<name>A0A926IRT7_9BACT</name>
<gene>
    <name evidence="2" type="ORF">H8744_16720</name>
</gene>
<evidence type="ECO:0000259" key="1">
    <source>
        <dbReference type="Pfam" id="PF13524"/>
    </source>
</evidence>